<keyword evidence="3 11" id="KW-0548">Nucleotidyltransferase</keyword>
<comment type="subunit">
    <text evidence="11">DNA polymerase III contains a core (composed of alpha, epsilon and theta chains) that associates with a tau subunit. This core dimerizes to form the POLIII' complex. PolIII' associates with the gamma complex (composed of gamma, delta, delta', psi and chi chains) and with the beta chain to form the complete DNA polymerase III complex.</text>
</comment>
<dbReference type="InterPro" id="IPR045085">
    <property type="entry name" value="HLD_clamp_pol_III_gamma_tau"/>
</dbReference>
<organism evidence="13 14">
    <name type="scientific">candidate division KSB3 bacterium</name>
    <dbReference type="NCBI Taxonomy" id="2044937"/>
    <lineage>
        <taxon>Bacteria</taxon>
        <taxon>candidate division KSB3</taxon>
    </lineage>
</organism>
<keyword evidence="6 11" id="KW-0547">Nucleotide-binding</keyword>
<dbReference type="GO" id="GO:0003887">
    <property type="term" value="F:DNA-directed DNA polymerase activity"/>
    <property type="evidence" value="ECO:0007669"/>
    <property type="project" value="UniProtKB-KW"/>
</dbReference>
<dbReference type="SUPFAM" id="SSF48019">
    <property type="entry name" value="post-AAA+ oligomerization domain-like"/>
    <property type="match status" value="1"/>
</dbReference>
<dbReference type="Pfam" id="PF12169">
    <property type="entry name" value="DNA_pol3_gamma3"/>
    <property type="match status" value="1"/>
</dbReference>
<dbReference type="InterPro" id="IPR003593">
    <property type="entry name" value="AAA+_ATPase"/>
</dbReference>
<dbReference type="InterPro" id="IPR008921">
    <property type="entry name" value="DNA_pol3_clamp-load_cplx_C"/>
</dbReference>
<keyword evidence="7" id="KW-0862">Zinc</keyword>
<dbReference type="Gene3D" id="3.40.50.300">
    <property type="entry name" value="P-loop containing nucleotide triphosphate hydrolases"/>
    <property type="match status" value="1"/>
</dbReference>
<reference evidence="13 14" key="1">
    <citation type="submission" date="2017-10" db="EMBL/GenBank/DDBJ databases">
        <title>Novel microbial diversity and functional potential in the marine mammal oral microbiome.</title>
        <authorList>
            <person name="Dudek N.K."/>
            <person name="Sun C.L."/>
            <person name="Burstein D."/>
            <person name="Kantor R.S."/>
            <person name="Aliaga Goltsman D.S."/>
            <person name="Bik E.M."/>
            <person name="Thomas B.C."/>
            <person name="Banfield J.F."/>
            <person name="Relman D.A."/>
        </authorList>
    </citation>
    <scope>NUCLEOTIDE SEQUENCE [LARGE SCALE GENOMIC DNA]</scope>
    <source>
        <strain evidence="13">DOLJORAL78_47_16</strain>
    </source>
</reference>
<dbReference type="InterPro" id="IPR022754">
    <property type="entry name" value="DNA_pol_III_gamma-3"/>
</dbReference>
<proteinExistence type="inferred from homology"/>
<comment type="catalytic activity">
    <reaction evidence="10 11">
        <text>DNA(n) + a 2'-deoxyribonucleoside 5'-triphosphate = DNA(n+1) + diphosphate</text>
        <dbReference type="Rhea" id="RHEA:22508"/>
        <dbReference type="Rhea" id="RHEA-COMP:17339"/>
        <dbReference type="Rhea" id="RHEA-COMP:17340"/>
        <dbReference type="ChEBI" id="CHEBI:33019"/>
        <dbReference type="ChEBI" id="CHEBI:61560"/>
        <dbReference type="ChEBI" id="CHEBI:173112"/>
        <dbReference type="EC" id="2.7.7.7"/>
    </reaction>
</comment>
<dbReference type="Pfam" id="PF22608">
    <property type="entry name" value="DNAX_ATPase_lid"/>
    <property type="match status" value="1"/>
</dbReference>
<dbReference type="SUPFAM" id="SSF52540">
    <property type="entry name" value="P-loop containing nucleoside triphosphate hydrolases"/>
    <property type="match status" value="1"/>
</dbReference>
<dbReference type="InterPro" id="IPR050238">
    <property type="entry name" value="DNA_Rep/Repair_Clamp_Loader"/>
</dbReference>
<dbReference type="PANTHER" id="PTHR11669:SF0">
    <property type="entry name" value="PROTEIN STICHEL-LIKE 2"/>
    <property type="match status" value="1"/>
</dbReference>
<dbReference type="FunFam" id="1.10.8.60:FF:000013">
    <property type="entry name" value="DNA polymerase III subunit gamma/tau"/>
    <property type="match status" value="1"/>
</dbReference>
<dbReference type="InterPro" id="IPR027417">
    <property type="entry name" value="P-loop_NTPase"/>
</dbReference>
<dbReference type="FunFam" id="3.40.50.300:FF:000014">
    <property type="entry name" value="DNA polymerase III subunit gamma/tau"/>
    <property type="match status" value="1"/>
</dbReference>
<gene>
    <name evidence="11" type="primary">dnaX</name>
    <name evidence="13" type="ORF">CSA56_10175</name>
</gene>
<dbReference type="Proteomes" id="UP000230821">
    <property type="component" value="Unassembled WGS sequence"/>
</dbReference>
<sequence>MPQEQYEVIARKWRPQRFDDVIGQRHITDTLKNEIASGRIAHAFLFSGIRGIGKTSAARIFAKALNCQSTDSPTPEPCNQCESCQAITNGTAADVMEIDGASNRKIEHIRELRENIKFAPARFRYKVYIIDEVHMLTKEAFNALLKTLEEPPQHAIFILATTDAHKVPITITSRCQRFNFRGVEYADMSHALQRIAEAESVSIDEQSLLYIAKRSEGSMRDAQSILEQVIAYCGREVNREKVADLLGVVGSESIQTIIEAILTAQPENILEVIHSLVVQGHDLEQFYKELIEHMRNVLILKVSPEAKHLLGNSIVGLDALQQCIDSQSFQELQTIFKYLLRHEAPIKQSAYPQFTLEMVLLQASQMTSFEMFETTLNSINRLGEKFSSFERFRPSAKQAAEPAQVHLQHGTATLVTGDSVIKKALELFRGEIVSGNT</sequence>
<dbReference type="EMBL" id="PDSK01000094">
    <property type="protein sequence ID" value="PIE33867.1"/>
    <property type="molecule type" value="Genomic_DNA"/>
</dbReference>
<evidence type="ECO:0000256" key="7">
    <source>
        <dbReference type="ARBA" id="ARBA00022833"/>
    </source>
</evidence>
<evidence type="ECO:0000256" key="6">
    <source>
        <dbReference type="ARBA" id="ARBA00022741"/>
    </source>
</evidence>
<evidence type="ECO:0000256" key="11">
    <source>
        <dbReference type="RuleBase" id="RU364063"/>
    </source>
</evidence>
<evidence type="ECO:0000256" key="5">
    <source>
        <dbReference type="ARBA" id="ARBA00022723"/>
    </source>
</evidence>
<dbReference type="SMART" id="SM00382">
    <property type="entry name" value="AAA"/>
    <property type="match status" value="1"/>
</dbReference>
<accession>A0A2G6KDY7</accession>
<evidence type="ECO:0000256" key="1">
    <source>
        <dbReference type="ARBA" id="ARBA00006360"/>
    </source>
</evidence>
<dbReference type="PANTHER" id="PTHR11669">
    <property type="entry name" value="REPLICATION FACTOR C / DNA POLYMERASE III GAMMA-TAU SUBUNIT"/>
    <property type="match status" value="1"/>
</dbReference>
<evidence type="ECO:0000256" key="4">
    <source>
        <dbReference type="ARBA" id="ARBA00022705"/>
    </source>
</evidence>
<dbReference type="Pfam" id="PF13177">
    <property type="entry name" value="DNA_pol3_delta2"/>
    <property type="match status" value="1"/>
</dbReference>
<keyword evidence="5" id="KW-0479">Metal-binding</keyword>
<keyword evidence="9 11" id="KW-0239">DNA-directed DNA polymerase</keyword>
<dbReference type="GO" id="GO:0006261">
    <property type="term" value="P:DNA-templated DNA replication"/>
    <property type="evidence" value="ECO:0007669"/>
    <property type="project" value="TreeGrafter"/>
</dbReference>
<name>A0A2G6KDY7_9BACT</name>
<dbReference type="CDD" id="cd18137">
    <property type="entry name" value="HLD_clamp_pol_III_gamma_tau"/>
    <property type="match status" value="1"/>
</dbReference>
<dbReference type="EC" id="2.7.7.7" evidence="11"/>
<dbReference type="GO" id="GO:0003677">
    <property type="term" value="F:DNA binding"/>
    <property type="evidence" value="ECO:0007669"/>
    <property type="project" value="InterPro"/>
</dbReference>
<dbReference type="NCBIfam" id="NF004046">
    <property type="entry name" value="PRK05563.1"/>
    <property type="match status" value="1"/>
</dbReference>
<evidence type="ECO:0000259" key="12">
    <source>
        <dbReference type="SMART" id="SM00382"/>
    </source>
</evidence>
<dbReference type="GO" id="GO:0005524">
    <property type="term" value="F:ATP binding"/>
    <property type="evidence" value="ECO:0007669"/>
    <property type="project" value="UniProtKB-KW"/>
</dbReference>
<dbReference type="InterPro" id="IPR012763">
    <property type="entry name" value="DNA_pol_III_sug/sutau_N"/>
</dbReference>
<dbReference type="GO" id="GO:0009360">
    <property type="term" value="C:DNA polymerase III complex"/>
    <property type="evidence" value="ECO:0007669"/>
    <property type="project" value="InterPro"/>
</dbReference>
<dbReference type="CDD" id="cd00009">
    <property type="entry name" value="AAA"/>
    <property type="match status" value="1"/>
</dbReference>
<comment type="similarity">
    <text evidence="1 11">Belongs to the DnaX/STICHEL family.</text>
</comment>
<evidence type="ECO:0000256" key="9">
    <source>
        <dbReference type="ARBA" id="ARBA00022932"/>
    </source>
</evidence>
<dbReference type="Gene3D" id="1.20.272.10">
    <property type="match status" value="1"/>
</dbReference>
<keyword evidence="4 11" id="KW-0235">DNA replication</keyword>
<dbReference type="NCBIfam" id="TIGR02397">
    <property type="entry name" value="dnaX_nterm"/>
    <property type="match status" value="1"/>
</dbReference>
<protein>
    <recommendedName>
        <fullName evidence="11">DNA polymerase III subunit gamma/tau</fullName>
        <ecNumber evidence="11">2.7.7.7</ecNumber>
    </recommendedName>
</protein>
<comment type="caution">
    <text evidence="13">The sequence shown here is derived from an EMBL/GenBank/DDBJ whole genome shotgun (WGS) entry which is preliminary data.</text>
</comment>
<dbReference type="AlphaFoldDB" id="A0A2G6KDY7"/>
<evidence type="ECO:0000313" key="14">
    <source>
        <dbReference type="Proteomes" id="UP000230821"/>
    </source>
</evidence>
<evidence type="ECO:0000256" key="8">
    <source>
        <dbReference type="ARBA" id="ARBA00022840"/>
    </source>
</evidence>
<evidence type="ECO:0000256" key="10">
    <source>
        <dbReference type="ARBA" id="ARBA00049244"/>
    </source>
</evidence>
<dbReference type="Gene3D" id="1.10.8.60">
    <property type="match status" value="1"/>
</dbReference>
<evidence type="ECO:0000313" key="13">
    <source>
        <dbReference type="EMBL" id="PIE33867.1"/>
    </source>
</evidence>
<keyword evidence="2 11" id="KW-0808">Transferase</keyword>
<dbReference type="GO" id="GO:0046872">
    <property type="term" value="F:metal ion binding"/>
    <property type="evidence" value="ECO:0007669"/>
    <property type="project" value="UniProtKB-KW"/>
</dbReference>
<keyword evidence="8 11" id="KW-0067">ATP-binding</keyword>
<evidence type="ECO:0000256" key="3">
    <source>
        <dbReference type="ARBA" id="ARBA00022695"/>
    </source>
</evidence>
<feature type="domain" description="AAA+ ATPase" evidence="12">
    <location>
        <begin position="40"/>
        <end position="184"/>
    </location>
</feature>
<comment type="function">
    <text evidence="11">DNA polymerase III is a complex, multichain enzyme responsible for most of the replicative synthesis in bacteria. This DNA polymerase also exhibits 3' to 5' exonuclease activity.</text>
</comment>
<evidence type="ECO:0000256" key="2">
    <source>
        <dbReference type="ARBA" id="ARBA00022679"/>
    </source>
</evidence>